<organism evidence="1">
    <name type="scientific">marine metagenome</name>
    <dbReference type="NCBI Taxonomy" id="408172"/>
    <lineage>
        <taxon>unclassified sequences</taxon>
        <taxon>metagenomes</taxon>
        <taxon>ecological metagenomes</taxon>
    </lineage>
</organism>
<sequence>MKIRVKIVSLAGVIAKKRSPLAILCGGSELRDAGKVDD</sequence>
<accession>A0A382L2E4</accession>
<proteinExistence type="predicted"/>
<name>A0A382L2E4_9ZZZZ</name>
<dbReference type="AlphaFoldDB" id="A0A382L2E4"/>
<evidence type="ECO:0000313" key="1">
    <source>
        <dbReference type="EMBL" id="SVC30890.1"/>
    </source>
</evidence>
<reference evidence="1" key="1">
    <citation type="submission" date="2018-05" db="EMBL/GenBank/DDBJ databases">
        <authorList>
            <person name="Lanie J.A."/>
            <person name="Ng W.-L."/>
            <person name="Kazmierczak K.M."/>
            <person name="Andrzejewski T.M."/>
            <person name="Davidsen T.M."/>
            <person name="Wayne K.J."/>
            <person name="Tettelin H."/>
            <person name="Glass J.I."/>
            <person name="Rusch D."/>
            <person name="Podicherti R."/>
            <person name="Tsui H.-C.T."/>
            <person name="Winkler M.E."/>
        </authorList>
    </citation>
    <scope>NUCLEOTIDE SEQUENCE</scope>
</reference>
<dbReference type="EMBL" id="UINC01084335">
    <property type="protein sequence ID" value="SVC30890.1"/>
    <property type="molecule type" value="Genomic_DNA"/>
</dbReference>
<gene>
    <name evidence="1" type="ORF">METZ01_LOCUS283744</name>
</gene>
<protein>
    <submittedName>
        <fullName evidence="1">Uncharacterized protein</fullName>
    </submittedName>
</protein>